<evidence type="ECO:0000313" key="1">
    <source>
        <dbReference type="EMBL" id="OCT81180.1"/>
    </source>
</evidence>
<name>A0A974CYU5_XENLA</name>
<gene>
    <name evidence="1" type="ORF">XELAEV_18027993mg</name>
</gene>
<accession>A0A974CYU5</accession>
<evidence type="ECO:0000313" key="2">
    <source>
        <dbReference type="Proteomes" id="UP000694892"/>
    </source>
</evidence>
<dbReference type="EMBL" id="CM004474">
    <property type="protein sequence ID" value="OCT81180.1"/>
    <property type="molecule type" value="Genomic_DNA"/>
</dbReference>
<sequence length="72" mass="7983">MSHYPSGVQRLVHSAHVVLNAHSEHSGEQIRVKNEAEAPNYSLLCNCQSIKPLHSSNPLCLHSPMSQHKLCT</sequence>
<proteinExistence type="predicted"/>
<organism evidence="1 2">
    <name type="scientific">Xenopus laevis</name>
    <name type="common">African clawed frog</name>
    <dbReference type="NCBI Taxonomy" id="8355"/>
    <lineage>
        <taxon>Eukaryota</taxon>
        <taxon>Metazoa</taxon>
        <taxon>Chordata</taxon>
        <taxon>Craniata</taxon>
        <taxon>Vertebrata</taxon>
        <taxon>Euteleostomi</taxon>
        <taxon>Amphibia</taxon>
        <taxon>Batrachia</taxon>
        <taxon>Anura</taxon>
        <taxon>Pipoidea</taxon>
        <taxon>Pipidae</taxon>
        <taxon>Xenopodinae</taxon>
        <taxon>Xenopus</taxon>
        <taxon>Xenopus</taxon>
    </lineage>
</organism>
<reference evidence="2" key="1">
    <citation type="journal article" date="2016" name="Nature">
        <title>Genome evolution in the allotetraploid frog Xenopus laevis.</title>
        <authorList>
            <person name="Session A.M."/>
            <person name="Uno Y."/>
            <person name="Kwon T."/>
            <person name="Chapman J.A."/>
            <person name="Toyoda A."/>
            <person name="Takahashi S."/>
            <person name="Fukui A."/>
            <person name="Hikosaka A."/>
            <person name="Suzuki A."/>
            <person name="Kondo M."/>
            <person name="van Heeringen S.J."/>
            <person name="Quigley I."/>
            <person name="Heinz S."/>
            <person name="Ogino H."/>
            <person name="Ochi H."/>
            <person name="Hellsten U."/>
            <person name="Lyons J.B."/>
            <person name="Simakov O."/>
            <person name="Putnam N."/>
            <person name="Stites J."/>
            <person name="Kuroki Y."/>
            <person name="Tanaka T."/>
            <person name="Michiue T."/>
            <person name="Watanabe M."/>
            <person name="Bogdanovic O."/>
            <person name="Lister R."/>
            <person name="Georgiou G."/>
            <person name="Paranjpe S.S."/>
            <person name="van Kruijsbergen I."/>
            <person name="Shu S."/>
            <person name="Carlson J."/>
            <person name="Kinoshita T."/>
            <person name="Ohta Y."/>
            <person name="Mawaribuchi S."/>
            <person name="Jenkins J."/>
            <person name="Grimwood J."/>
            <person name="Schmutz J."/>
            <person name="Mitros T."/>
            <person name="Mozaffari S.V."/>
            <person name="Suzuki Y."/>
            <person name="Haramoto Y."/>
            <person name="Yamamoto T.S."/>
            <person name="Takagi C."/>
            <person name="Heald R."/>
            <person name="Miller K."/>
            <person name="Haudenschild C."/>
            <person name="Kitzman J."/>
            <person name="Nakayama T."/>
            <person name="Izutsu Y."/>
            <person name="Robert J."/>
            <person name="Fortriede J."/>
            <person name="Burns K."/>
            <person name="Lotay V."/>
            <person name="Karimi K."/>
            <person name="Yasuoka Y."/>
            <person name="Dichmann D.S."/>
            <person name="Flajnik M.F."/>
            <person name="Houston D.W."/>
            <person name="Shendure J."/>
            <person name="DuPasquier L."/>
            <person name="Vize P.D."/>
            <person name="Zorn A.M."/>
            <person name="Ito M."/>
            <person name="Marcotte E.M."/>
            <person name="Wallingford J.B."/>
            <person name="Ito Y."/>
            <person name="Asashima M."/>
            <person name="Ueno N."/>
            <person name="Matsuda Y."/>
            <person name="Veenstra G.J."/>
            <person name="Fujiyama A."/>
            <person name="Harland R.M."/>
            <person name="Taira M."/>
            <person name="Rokhsar D.S."/>
        </authorList>
    </citation>
    <scope>NUCLEOTIDE SEQUENCE [LARGE SCALE GENOMIC DNA]</scope>
    <source>
        <strain evidence="2">J</strain>
    </source>
</reference>
<dbReference type="Proteomes" id="UP000694892">
    <property type="component" value="Chromosome 5L"/>
</dbReference>
<dbReference type="AlphaFoldDB" id="A0A974CYU5"/>
<protein>
    <submittedName>
        <fullName evidence="1">Uncharacterized protein</fullName>
    </submittedName>
</protein>